<organism evidence="9">
    <name type="scientific">termite gut metagenome</name>
    <dbReference type="NCBI Taxonomy" id="433724"/>
    <lineage>
        <taxon>unclassified sequences</taxon>
        <taxon>metagenomes</taxon>
        <taxon>organismal metagenomes</taxon>
    </lineage>
</organism>
<feature type="transmembrane region" description="Helical" evidence="7">
    <location>
        <begin position="238"/>
        <end position="255"/>
    </location>
</feature>
<dbReference type="SUPFAM" id="SSF103473">
    <property type="entry name" value="MFS general substrate transporter"/>
    <property type="match status" value="1"/>
</dbReference>
<dbReference type="InterPro" id="IPR036259">
    <property type="entry name" value="MFS_trans_sf"/>
</dbReference>
<dbReference type="PANTHER" id="PTHR23522">
    <property type="entry name" value="BLL5896 PROTEIN"/>
    <property type="match status" value="1"/>
</dbReference>
<dbReference type="PANTHER" id="PTHR23522:SF4">
    <property type="entry name" value="NUCLEOSIDE PERMEASE NUPG-RELATED"/>
    <property type="match status" value="1"/>
</dbReference>
<comment type="subcellular location">
    <subcellularLocation>
        <location evidence="1">Cell membrane</location>
        <topology evidence="1">Multi-pass membrane protein</topology>
    </subcellularLocation>
</comment>
<dbReference type="InterPro" id="IPR004740">
    <property type="entry name" value="Nuc_H_symport"/>
</dbReference>
<dbReference type="Pfam" id="PF03825">
    <property type="entry name" value="Nuc_H_symport"/>
    <property type="match status" value="1"/>
</dbReference>
<gene>
    <name evidence="9" type="ORF">EZS27_008409</name>
</gene>
<feature type="transmembrane region" description="Helical" evidence="7">
    <location>
        <begin position="326"/>
        <end position="346"/>
    </location>
</feature>
<sequence>MQYFIFAVWWVPFAVYLSDTLHLEVYQVSLVLCAMAIGSMASSFVGLIADRHFASQKVLASLNLLTAIFLFIASQQTTFIGLLVTVTLVMLFYMPTWSLTSAIAMTHVPAEQFPRMRLMGSIGWVASGLFSLVAVYLFNVERFDGSAYPLYCSIAVGLVAALLNLFLPDTSPLQKEERKLSIKDILGLRTLAILKNKNFNTFIIISFFAIIPFTLYHVYGSMFFADEQVKNITVTMNWGQVAEMFFLFITTCILTKFGFKKVLLFGLIAMLLRYGSFYIGIEFNQQWWYSIGILTHGLIFGLFFVGGQVYTDKVAPKEIRAQAQGFLSFIIWGVGFLAGTLINGRMIESFRLADKCNWSILFLVSTVFTLVLILLFAILYNPTDKLDKHKL</sequence>
<keyword evidence="2" id="KW-0813">Transport</keyword>
<dbReference type="GO" id="GO:0015212">
    <property type="term" value="F:cytidine transmembrane transporter activity"/>
    <property type="evidence" value="ECO:0007669"/>
    <property type="project" value="TreeGrafter"/>
</dbReference>
<dbReference type="PROSITE" id="PS50850">
    <property type="entry name" value="MFS"/>
    <property type="match status" value="1"/>
</dbReference>
<feature type="transmembrane region" description="Helical" evidence="7">
    <location>
        <begin position="262"/>
        <end position="281"/>
    </location>
</feature>
<name>A0A5J4SDZ9_9ZZZZ</name>
<feature type="transmembrane region" description="Helical" evidence="7">
    <location>
        <begin position="58"/>
        <end position="74"/>
    </location>
</feature>
<keyword evidence="3" id="KW-1003">Cell membrane</keyword>
<feature type="transmembrane region" description="Helical" evidence="7">
    <location>
        <begin position="118"/>
        <end position="136"/>
    </location>
</feature>
<keyword evidence="5 7" id="KW-1133">Transmembrane helix</keyword>
<evidence type="ECO:0000256" key="2">
    <source>
        <dbReference type="ARBA" id="ARBA00022448"/>
    </source>
</evidence>
<dbReference type="Gene3D" id="1.20.1250.20">
    <property type="entry name" value="MFS general substrate transporter like domains"/>
    <property type="match status" value="2"/>
</dbReference>
<evidence type="ECO:0000256" key="3">
    <source>
        <dbReference type="ARBA" id="ARBA00022475"/>
    </source>
</evidence>
<dbReference type="InterPro" id="IPR020846">
    <property type="entry name" value="MFS_dom"/>
</dbReference>
<feature type="transmembrane region" description="Helical" evidence="7">
    <location>
        <begin position="287"/>
        <end position="305"/>
    </location>
</feature>
<reference evidence="9" key="1">
    <citation type="submission" date="2019-03" db="EMBL/GenBank/DDBJ databases">
        <title>Single cell metagenomics reveals metabolic interactions within the superorganism composed of flagellate Streblomastix strix and complex community of Bacteroidetes bacteria on its surface.</title>
        <authorList>
            <person name="Treitli S.C."/>
            <person name="Kolisko M."/>
            <person name="Husnik F."/>
            <person name="Keeling P."/>
            <person name="Hampl V."/>
        </authorList>
    </citation>
    <scope>NUCLEOTIDE SEQUENCE</scope>
    <source>
        <strain evidence="9">STM</strain>
    </source>
</reference>
<evidence type="ECO:0000256" key="6">
    <source>
        <dbReference type="ARBA" id="ARBA00023136"/>
    </source>
</evidence>
<keyword evidence="4 7" id="KW-0812">Transmembrane</keyword>
<feature type="transmembrane region" description="Helical" evidence="7">
    <location>
        <begin position="358"/>
        <end position="380"/>
    </location>
</feature>
<dbReference type="AlphaFoldDB" id="A0A5J4SDZ9"/>
<dbReference type="GO" id="GO:0005886">
    <property type="term" value="C:plasma membrane"/>
    <property type="evidence" value="ECO:0007669"/>
    <property type="project" value="UniProtKB-SubCell"/>
</dbReference>
<evidence type="ECO:0000256" key="1">
    <source>
        <dbReference type="ARBA" id="ARBA00004651"/>
    </source>
</evidence>
<evidence type="ECO:0000259" key="8">
    <source>
        <dbReference type="PROSITE" id="PS50850"/>
    </source>
</evidence>
<feature type="domain" description="Major facilitator superfamily (MFS) profile" evidence="8">
    <location>
        <begin position="193"/>
        <end position="391"/>
    </location>
</feature>
<protein>
    <submittedName>
        <fullName evidence="9">Putative nucleoside transporter</fullName>
    </submittedName>
</protein>
<feature type="transmembrane region" description="Helical" evidence="7">
    <location>
        <begin position="80"/>
        <end position="106"/>
    </location>
</feature>
<evidence type="ECO:0000256" key="4">
    <source>
        <dbReference type="ARBA" id="ARBA00022692"/>
    </source>
</evidence>
<evidence type="ECO:0000256" key="7">
    <source>
        <dbReference type="SAM" id="Phobius"/>
    </source>
</evidence>
<evidence type="ECO:0000313" key="9">
    <source>
        <dbReference type="EMBL" id="KAA6343942.1"/>
    </source>
</evidence>
<proteinExistence type="predicted"/>
<dbReference type="GO" id="GO:0015213">
    <property type="term" value="F:uridine transmembrane transporter activity"/>
    <property type="evidence" value="ECO:0007669"/>
    <property type="project" value="TreeGrafter"/>
</dbReference>
<evidence type="ECO:0000256" key="5">
    <source>
        <dbReference type="ARBA" id="ARBA00022989"/>
    </source>
</evidence>
<accession>A0A5J4SDZ9</accession>
<feature type="transmembrane region" description="Helical" evidence="7">
    <location>
        <begin position="25"/>
        <end position="49"/>
    </location>
</feature>
<feature type="transmembrane region" description="Helical" evidence="7">
    <location>
        <begin position="148"/>
        <end position="167"/>
    </location>
</feature>
<keyword evidence="6 7" id="KW-0472">Membrane</keyword>
<comment type="caution">
    <text evidence="9">The sequence shown here is derived from an EMBL/GenBank/DDBJ whole genome shotgun (WGS) entry which is preliminary data.</text>
</comment>
<dbReference type="EMBL" id="SNRY01000244">
    <property type="protein sequence ID" value="KAA6343942.1"/>
    <property type="molecule type" value="Genomic_DNA"/>
</dbReference>
<feature type="transmembrane region" description="Helical" evidence="7">
    <location>
        <begin position="199"/>
        <end position="218"/>
    </location>
</feature>